<comment type="caution">
    <text evidence="11">The sequence shown here is derived from an EMBL/GenBank/DDBJ whole genome shotgun (WGS) entry which is preliminary data.</text>
</comment>
<evidence type="ECO:0000256" key="7">
    <source>
        <dbReference type="ARBA" id="ARBA00023002"/>
    </source>
</evidence>
<dbReference type="GO" id="GO:0005737">
    <property type="term" value="C:cytoplasm"/>
    <property type="evidence" value="ECO:0007669"/>
    <property type="project" value="UniProtKB-SubCell"/>
</dbReference>
<evidence type="ECO:0000313" key="12">
    <source>
        <dbReference type="Proteomes" id="UP000036097"/>
    </source>
</evidence>
<dbReference type="STRING" id="1195763.ABT56_00195"/>
<dbReference type="Gene3D" id="3.50.50.60">
    <property type="entry name" value="FAD/NAD(P)-binding domain"/>
    <property type="match status" value="2"/>
</dbReference>
<comment type="cofactor">
    <cofactor evidence="1">
        <name>FAD</name>
        <dbReference type="ChEBI" id="CHEBI:57692"/>
    </cofactor>
</comment>
<organism evidence="11 12">
    <name type="scientific">Photobacterium aquae</name>
    <dbReference type="NCBI Taxonomy" id="1195763"/>
    <lineage>
        <taxon>Bacteria</taxon>
        <taxon>Pseudomonadati</taxon>
        <taxon>Pseudomonadota</taxon>
        <taxon>Gammaproteobacteria</taxon>
        <taxon>Vibrionales</taxon>
        <taxon>Vibrionaceae</taxon>
        <taxon>Photobacterium</taxon>
    </lineage>
</organism>
<evidence type="ECO:0000256" key="4">
    <source>
        <dbReference type="ARBA" id="ARBA00022490"/>
    </source>
</evidence>
<evidence type="ECO:0000313" key="11">
    <source>
        <dbReference type="EMBL" id="KLV09550.1"/>
    </source>
</evidence>
<dbReference type="InterPro" id="IPR041364">
    <property type="entry name" value="Rbx-bd"/>
</dbReference>
<dbReference type="InterPro" id="IPR036188">
    <property type="entry name" value="FAD/NAD-bd_sf"/>
</dbReference>
<dbReference type="PRINTS" id="PR00368">
    <property type="entry name" value="FADPNR"/>
</dbReference>
<dbReference type="Pfam" id="PF07992">
    <property type="entry name" value="Pyr_redox_2"/>
    <property type="match status" value="1"/>
</dbReference>
<sequence length="387" mass="41245">MNAPIIIIGSGFAAYQLVKTLRRANTETPIAVFTQDAGHDYNKPDLSHAFSKQQSVEDLITLRGPEFAAQNQISLYAHHRVTAIDTQRNEITANGEQYRYSKLVLATGASPFVPPMAGNAANKVHTINCLDDFAHHQAAIDQAKEVLIIGGGLIGTELAADLAATGKTITLVEPGRTLMGSQLNRYVATELADQLSESGVRIYTGSHITALDYSEPGSQQGRLIATTNTGSAIHADAVIVAAGLRPNIGLAKAAGLKTNRGICVDRYLQSSVTDIYALGDGAEIDGVVMAYLQPIVLSASALAKTLLGQQTAAHFPPMIVKVKTPSYPIQIGGNTTTEVKRWNMDIGDSGIQAKAYGEHDTLLGFIVTGQQTNQAFPLLRELMSTAH</sequence>
<comment type="similarity">
    <text evidence="3">Belongs to the FAD-dependent oxidoreductase family.</text>
</comment>
<dbReference type="InterPro" id="IPR023753">
    <property type="entry name" value="FAD/NAD-binding_dom"/>
</dbReference>
<keyword evidence="4" id="KW-0963">Cytoplasm</keyword>
<dbReference type="GO" id="GO:0016491">
    <property type="term" value="F:oxidoreductase activity"/>
    <property type="evidence" value="ECO:0007669"/>
    <property type="project" value="UniProtKB-KW"/>
</dbReference>
<keyword evidence="7" id="KW-0560">Oxidoreductase</keyword>
<dbReference type="Proteomes" id="UP000036097">
    <property type="component" value="Unassembled WGS sequence"/>
</dbReference>
<gene>
    <name evidence="11" type="ORF">ABT56_00195</name>
</gene>
<dbReference type="AlphaFoldDB" id="A0A0J1HD27"/>
<evidence type="ECO:0000256" key="1">
    <source>
        <dbReference type="ARBA" id="ARBA00001974"/>
    </source>
</evidence>
<dbReference type="PRINTS" id="PR00411">
    <property type="entry name" value="PNDRDTASEI"/>
</dbReference>
<keyword evidence="5" id="KW-0285">Flavoprotein</keyword>
<evidence type="ECO:0000259" key="9">
    <source>
        <dbReference type="Pfam" id="PF07992"/>
    </source>
</evidence>
<dbReference type="EMBL" id="LDOT01000001">
    <property type="protein sequence ID" value="KLV09550.1"/>
    <property type="molecule type" value="Genomic_DNA"/>
</dbReference>
<evidence type="ECO:0000256" key="2">
    <source>
        <dbReference type="ARBA" id="ARBA00004496"/>
    </source>
</evidence>
<protein>
    <submittedName>
        <fullName evidence="11">NADH:flavorubredoxin oxidoreductase</fullName>
    </submittedName>
</protein>
<dbReference type="PANTHER" id="PTHR43429:SF3">
    <property type="entry name" value="NITRITE REDUCTASE [NAD(P)H]"/>
    <property type="match status" value="1"/>
</dbReference>
<feature type="domain" description="Rubredoxin binding" evidence="10">
    <location>
        <begin position="313"/>
        <end position="382"/>
    </location>
</feature>
<dbReference type="RefSeq" id="WP_047876944.1">
    <property type="nucleotide sequence ID" value="NZ_LDOT01000001.1"/>
</dbReference>
<dbReference type="OrthoDB" id="9808980at2"/>
<evidence type="ECO:0000256" key="5">
    <source>
        <dbReference type="ARBA" id="ARBA00022630"/>
    </source>
</evidence>
<name>A0A0J1HD27_9GAMM</name>
<feature type="domain" description="FAD/NAD(P)-binding" evidence="9">
    <location>
        <begin position="5"/>
        <end position="288"/>
    </location>
</feature>
<evidence type="ECO:0000256" key="8">
    <source>
        <dbReference type="ARBA" id="ARBA00023027"/>
    </source>
</evidence>
<dbReference type="Pfam" id="PF18113">
    <property type="entry name" value="Rbx_binding"/>
    <property type="match status" value="1"/>
</dbReference>
<keyword evidence="12" id="KW-1185">Reference proteome</keyword>
<dbReference type="PANTHER" id="PTHR43429">
    <property type="entry name" value="PYRIDINE NUCLEOTIDE-DISULFIDE OXIDOREDUCTASE DOMAIN-CONTAINING"/>
    <property type="match status" value="1"/>
</dbReference>
<reference evidence="11 12" key="1">
    <citation type="submission" date="2015-05" db="EMBL/GenBank/DDBJ databases">
        <title>Photobacterium galathea sp. nov.</title>
        <authorList>
            <person name="Machado H."/>
            <person name="Gram L."/>
        </authorList>
    </citation>
    <scope>NUCLEOTIDE SEQUENCE [LARGE SCALE GENOMIC DNA]</scope>
    <source>
        <strain evidence="11 12">CGMCC 1.12159</strain>
    </source>
</reference>
<evidence type="ECO:0000259" key="10">
    <source>
        <dbReference type="Pfam" id="PF18113"/>
    </source>
</evidence>
<evidence type="ECO:0000256" key="6">
    <source>
        <dbReference type="ARBA" id="ARBA00022827"/>
    </source>
</evidence>
<proteinExistence type="inferred from homology"/>
<dbReference type="NCBIfam" id="NF003437">
    <property type="entry name" value="PRK04965.1"/>
    <property type="match status" value="1"/>
</dbReference>
<dbReference type="InterPro" id="IPR050260">
    <property type="entry name" value="FAD-bd_OxRdtase"/>
</dbReference>
<evidence type="ECO:0000256" key="3">
    <source>
        <dbReference type="ARBA" id="ARBA00006442"/>
    </source>
</evidence>
<keyword evidence="8" id="KW-0520">NAD</keyword>
<dbReference type="Gene3D" id="3.30.390.120">
    <property type="match status" value="1"/>
</dbReference>
<dbReference type="PATRIC" id="fig|1195763.3.peg.43"/>
<dbReference type="SUPFAM" id="SSF51905">
    <property type="entry name" value="FAD/NAD(P)-binding domain"/>
    <property type="match status" value="1"/>
</dbReference>
<comment type="subcellular location">
    <subcellularLocation>
        <location evidence="2">Cytoplasm</location>
    </subcellularLocation>
</comment>
<keyword evidence="6" id="KW-0274">FAD</keyword>
<accession>A0A0J1HD27</accession>